<dbReference type="InterPro" id="IPR011009">
    <property type="entry name" value="Kinase-like_dom_sf"/>
</dbReference>
<dbReference type="Gene3D" id="1.10.510.10">
    <property type="entry name" value="Transferase(Phosphotransferase) domain 1"/>
    <property type="match status" value="1"/>
</dbReference>
<keyword evidence="3" id="KW-0808">Transferase</keyword>
<dbReference type="CDD" id="cd14014">
    <property type="entry name" value="STKc_PknB_like"/>
    <property type="match status" value="1"/>
</dbReference>
<evidence type="ECO:0000256" key="1">
    <source>
        <dbReference type="ARBA" id="ARBA00012513"/>
    </source>
</evidence>
<dbReference type="InterPro" id="IPR002372">
    <property type="entry name" value="PQQ_rpt_dom"/>
</dbReference>
<dbReference type="PANTHER" id="PTHR43289">
    <property type="entry name" value="MITOGEN-ACTIVATED PROTEIN KINASE KINASE KINASE 20-RELATED"/>
    <property type="match status" value="1"/>
</dbReference>
<evidence type="ECO:0000313" key="11">
    <source>
        <dbReference type="Proteomes" id="UP000252698"/>
    </source>
</evidence>
<evidence type="ECO:0000259" key="9">
    <source>
        <dbReference type="PROSITE" id="PS50011"/>
    </source>
</evidence>
<evidence type="ECO:0000256" key="4">
    <source>
        <dbReference type="ARBA" id="ARBA00022741"/>
    </source>
</evidence>
<gene>
    <name evidence="10" type="ORF">C5746_22135</name>
</gene>
<dbReference type="InterPro" id="IPR015943">
    <property type="entry name" value="WD40/YVTN_repeat-like_dom_sf"/>
</dbReference>
<keyword evidence="5 10" id="KW-0418">Kinase</keyword>
<dbReference type="AlphaFoldDB" id="A0A2Z5JFM8"/>
<dbReference type="GO" id="GO:0004674">
    <property type="term" value="F:protein serine/threonine kinase activity"/>
    <property type="evidence" value="ECO:0007669"/>
    <property type="project" value="UniProtKB-KW"/>
</dbReference>
<dbReference type="Gene3D" id="2.40.10.480">
    <property type="match status" value="1"/>
</dbReference>
<dbReference type="GeneID" id="95521130"/>
<dbReference type="Gene3D" id="2.40.128.630">
    <property type="match status" value="1"/>
</dbReference>
<dbReference type="InterPro" id="IPR011047">
    <property type="entry name" value="Quinoprotein_ADH-like_sf"/>
</dbReference>
<accession>A0A2Z5JFM8</accession>
<dbReference type="EMBL" id="CP027306">
    <property type="protein sequence ID" value="AXE79167.1"/>
    <property type="molecule type" value="Genomic_DNA"/>
</dbReference>
<dbReference type="Proteomes" id="UP000252698">
    <property type="component" value="Chromosome"/>
</dbReference>
<dbReference type="GO" id="GO:0005524">
    <property type="term" value="F:ATP binding"/>
    <property type="evidence" value="ECO:0007669"/>
    <property type="project" value="UniProtKB-UniRule"/>
</dbReference>
<dbReference type="Gene3D" id="2.130.10.10">
    <property type="entry name" value="YVTN repeat-like/Quinoprotein amine dehydrogenase"/>
    <property type="match status" value="1"/>
</dbReference>
<proteinExistence type="predicted"/>
<dbReference type="Pfam" id="PF00069">
    <property type="entry name" value="Pkinase"/>
    <property type="match status" value="1"/>
</dbReference>
<dbReference type="InterPro" id="IPR018391">
    <property type="entry name" value="PQQ_b-propeller_rpt"/>
</dbReference>
<keyword evidence="4 7" id="KW-0547">Nucleotide-binding</keyword>
<dbReference type="PROSITE" id="PS00108">
    <property type="entry name" value="PROTEIN_KINASE_ST"/>
    <property type="match status" value="1"/>
</dbReference>
<dbReference type="InterPro" id="IPR000719">
    <property type="entry name" value="Prot_kinase_dom"/>
</dbReference>
<dbReference type="InterPro" id="IPR008271">
    <property type="entry name" value="Ser/Thr_kinase_AS"/>
</dbReference>
<organism evidence="10 11">
    <name type="scientific">Streptomyces atratus</name>
    <dbReference type="NCBI Taxonomy" id="1893"/>
    <lineage>
        <taxon>Bacteria</taxon>
        <taxon>Bacillati</taxon>
        <taxon>Actinomycetota</taxon>
        <taxon>Actinomycetes</taxon>
        <taxon>Kitasatosporales</taxon>
        <taxon>Streptomycetaceae</taxon>
        <taxon>Streptomyces</taxon>
    </lineage>
</organism>
<dbReference type="SMART" id="SM00564">
    <property type="entry name" value="PQQ"/>
    <property type="match status" value="8"/>
</dbReference>
<dbReference type="InterPro" id="IPR017441">
    <property type="entry name" value="Protein_kinase_ATP_BS"/>
</dbReference>
<dbReference type="PROSITE" id="PS00107">
    <property type="entry name" value="PROTEIN_KINASE_ATP"/>
    <property type="match status" value="1"/>
</dbReference>
<protein>
    <recommendedName>
        <fullName evidence="1">non-specific serine/threonine protein kinase</fullName>
        <ecNumber evidence="1">2.7.11.1</ecNumber>
    </recommendedName>
</protein>
<name>A0A2Z5JFM8_STRAR</name>
<keyword evidence="6 7" id="KW-0067">ATP-binding</keyword>
<dbReference type="SMART" id="SM00220">
    <property type="entry name" value="S_TKc"/>
    <property type="match status" value="1"/>
</dbReference>
<reference evidence="10 11" key="1">
    <citation type="journal article" date="2018" name="Front. Microbiol.">
        <title>Genome Sequencing of Streptomyces atratus SCSIOZH16 and Activation Production of Nocardamine via Metabolic Engineering.</title>
        <authorList>
            <person name="Li Y."/>
            <person name="Zhang C."/>
            <person name="Liu C."/>
            <person name="Ju J."/>
            <person name="Ma J."/>
        </authorList>
    </citation>
    <scope>NUCLEOTIDE SEQUENCE [LARGE SCALE GENOMIC DNA]</scope>
    <source>
        <strain evidence="10 11">SCSIO_ZH16</strain>
    </source>
</reference>
<dbReference type="Pfam" id="PF13360">
    <property type="entry name" value="PQQ_2"/>
    <property type="match status" value="1"/>
</dbReference>
<feature type="binding site" evidence="7">
    <location>
        <position position="39"/>
    </location>
    <ligand>
        <name>ATP</name>
        <dbReference type="ChEBI" id="CHEBI:30616"/>
    </ligand>
</feature>
<evidence type="ECO:0000256" key="3">
    <source>
        <dbReference type="ARBA" id="ARBA00022679"/>
    </source>
</evidence>
<dbReference type="PANTHER" id="PTHR43289:SF6">
    <property type="entry name" value="SERINE_THREONINE-PROTEIN KINASE NEKL-3"/>
    <property type="match status" value="1"/>
</dbReference>
<dbReference type="KEGG" id="sata:C5746_22135"/>
<keyword evidence="2 10" id="KW-0723">Serine/threonine-protein kinase</keyword>
<dbReference type="Gene3D" id="3.30.200.20">
    <property type="entry name" value="Phosphorylase Kinase, domain 1"/>
    <property type="match status" value="1"/>
</dbReference>
<evidence type="ECO:0000256" key="6">
    <source>
        <dbReference type="ARBA" id="ARBA00022840"/>
    </source>
</evidence>
<evidence type="ECO:0000256" key="5">
    <source>
        <dbReference type="ARBA" id="ARBA00022777"/>
    </source>
</evidence>
<feature type="region of interest" description="Disordered" evidence="8">
    <location>
        <begin position="265"/>
        <end position="290"/>
    </location>
</feature>
<evidence type="ECO:0000256" key="8">
    <source>
        <dbReference type="SAM" id="MobiDB-lite"/>
    </source>
</evidence>
<evidence type="ECO:0000313" key="10">
    <source>
        <dbReference type="EMBL" id="AXE79167.1"/>
    </source>
</evidence>
<dbReference type="SUPFAM" id="SSF50998">
    <property type="entry name" value="Quinoprotein alcohol dehydrogenase-like"/>
    <property type="match status" value="2"/>
</dbReference>
<dbReference type="RefSeq" id="WP_114245709.1">
    <property type="nucleotide sequence ID" value="NZ_CP027306.1"/>
</dbReference>
<dbReference type="FunFam" id="1.10.510.10:FF:000021">
    <property type="entry name" value="Serine/threonine protein kinase"/>
    <property type="match status" value="1"/>
</dbReference>
<feature type="domain" description="Protein kinase" evidence="9">
    <location>
        <begin position="10"/>
        <end position="266"/>
    </location>
</feature>
<evidence type="ECO:0000256" key="2">
    <source>
        <dbReference type="ARBA" id="ARBA00022527"/>
    </source>
</evidence>
<dbReference type="EC" id="2.7.11.1" evidence="1"/>
<sequence>MVLRVLGGRYELVAFVGRGGMGEVWEGRDRLIERRVAVKLLPHDRRDTSGAQLFFREARTAGGLNHTGVVTVFDLGQDPDDGTLYLVMEFLTGRDLDMVLREDGPPQVPTAVDWAAQTAEALQAAHAAGIVHRDLKPANLMLTPDDRIKILDFGIARYMASTHKSSKVIGTLAYMPPERFGDLPADARSDLYSLGCVLHELLTGSTPFRTTEPVAMMAAHLNTAPEPPGHARPGVPTALDDLVMALLAKDPDDRPASAAEVRDRLRGLSTATPPSRAESHLSGADTETVTTPLTGVGIGAARTPVFGPGPAAGTSTPVRRISRRTALRLGIGAVASAGIAAAAFTLFDHNTPADHKTPVDRKTPDPRLRWRYTTGDAVTSSPTVAGGVVYVGSTDGSVYALDAATGERRWAYSTGNKVEGVPTVADGVVYVGSTDGSVYALDAATGERKWAYPTGSKLEAAPTVAGGVVYIGGNSKAFALDAATGNERWAVSCDSGLELPAVGGGVVYIAGYNSVTALVAATGDEKWTRRASDWGFDRDDTWDHTPEDWRFTSPTVADGVVYIGSSKRVYALDAATGKKKWAYATGGTVGSSPTVADKVVYVGGSSKRVYALDAVTGKKKWVFDTGGTVEGAPRVADGVVYIGSFDHNVYALDAVTGNKKWAYATGGRVQSSPSAVDGVVYVGSFDHSVHALKAAVEDSPT</sequence>
<dbReference type="PROSITE" id="PS50011">
    <property type="entry name" value="PROTEIN_KINASE_DOM"/>
    <property type="match status" value="1"/>
</dbReference>
<dbReference type="SUPFAM" id="SSF56112">
    <property type="entry name" value="Protein kinase-like (PK-like)"/>
    <property type="match status" value="1"/>
</dbReference>
<evidence type="ECO:0000256" key="7">
    <source>
        <dbReference type="PROSITE-ProRule" id="PRU10141"/>
    </source>
</evidence>